<feature type="region of interest" description="Disordered" evidence="1">
    <location>
        <begin position="1"/>
        <end position="24"/>
    </location>
</feature>
<feature type="region of interest" description="Disordered" evidence="1">
    <location>
        <begin position="89"/>
        <end position="131"/>
    </location>
</feature>
<organism evidence="2 3">
    <name type="scientific">Meripilus lineatus</name>
    <dbReference type="NCBI Taxonomy" id="2056292"/>
    <lineage>
        <taxon>Eukaryota</taxon>
        <taxon>Fungi</taxon>
        <taxon>Dikarya</taxon>
        <taxon>Basidiomycota</taxon>
        <taxon>Agaricomycotina</taxon>
        <taxon>Agaricomycetes</taxon>
        <taxon>Polyporales</taxon>
        <taxon>Meripilaceae</taxon>
        <taxon>Meripilus</taxon>
    </lineage>
</organism>
<evidence type="ECO:0000256" key="1">
    <source>
        <dbReference type="SAM" id="MobiDB-lite"/>
    </source>
</evidence>
<name>A0AAD5YDM6_9APHY</name>
<feature type="compositionally biased region" description="Polar residues" evidence="1">
    <location>
        <begin position="161"/>
        <end position="172"/>
    </location>
</feature>
<feature type="compositionally biased region" description="Pro residues" evidence="1">
    <location>
        <begin position="10"/>
        <end position="21"/>
    </location>
</feature>
<proteinExistence type="predicted"/>
<accession>A0AAD5YDM6</accession>
<feature type="region of interest" description="Disordered" evidence="1">
    <location>
        <begin position="152"/>
        <end position="204"/>
    </location>
</feature>
<gene>
    <name evidence="2" type="ORF">NLI96_g11168</name>
</gene>
<dbReference type="AlphaFoldDB" id="A0AAD5YDM6"/>
<sequence>MASNSNPTEPQAPVPPPPPKPIQRLNIAELVRRTKEIRDLSKPGTKAPNGTKVKVFENARFIEEGLAHLLGHLSWVESEYEILSKKVAGPSTISPPLSTTDTLPSPPNPTSTTPTPLPSSPPVPSTTTPDIGQLLTSLANTMTDQIIQHLKTTTKTDDKPSNPTTPTSAQQTRSEDQRDRQNQPQLKQPSIKPTPAKQQPASNSLSVVINLAKVDQKVKERMGEFTAAQLKERTESAIAEAGVEELKDVRIRGVKMIRKNNDVVVQAFSEKQAENLLKHADTWMEIFAQNARPKRRHFKIVARAVPTSFDPKAGGAKQSLYLDNAGTIPSPSSIADVRWVNPKKALAGNGRTRSTLVLTLTNQRAADELIYRSVSVAGAICDSDQFVPDPKSCHLCHTLEHIAPACPHQNNPERWLCESLEWFEVFRS</sequence>
<dbReference type="EMBL" id="JANAWD010000710">
    <property type="protein sequence ID" value="KAJ3476419.1"/>
    <property type="molecule type" value="Genomic_DNA"/>
</dbReference>
<evidence type="ECO:0000313" key="2">
    <source>
        <dbReference type="EMBL" id="KAJ3476419.1"/>
    </source>
</evidence>
<keyword evidence="3" id="KW-1185">Reference proteome</keyword>
<feature type="compositionally biased region" description="Pro residues" evidence="1">
    <location>
        <begin position="104"/>
        <end position="124"/>
    </location>
</feature>
<protein>
    <submittedName>
        <fullName evidence="2">Uncharacterized protein</fullName>
    </submittedName>
</protein>
<evidence type="ECO:0000313" key="3">
    <source>
        <dbReference type="Proteomes" id="UP001212997"/>
    </source>
</evidence>
<feature type="compositionally biased region" description="Low complexity" evidence="1">
    <location>
        <begin position="90"/>
        <end position="103"/>
    </location>
</feature>
<dbReference type="Proteomes" id="UP001212997">
    <property type="component" value="Unassembled WGS sequence"/>
</dbReference>
<comment type="caution">
    <text evidence="2">The sequence shown here is derived from an EMBL/GenBank/DDBJ whole genome shotgun (WGS) entry which is preliminary data.</text>
</comment>
<reference evidence="2" key="1">
    <citation type="submission" date="2022-07" db="EMBL/GenBank/DDBJ databases">
        <title>Genome Sequence of Physisporinus lineatus.</title>
        <authorList>
            <person name="Buettner E."/>
        </authorList>
    </citation>
    <scope>NUCLEOTIDE SEQUENCE</scope>
    <source>
        <strain evidence="2">VT162</strain>
    </source>
</reference>